<evidence type="ECO:0000259" key="12">
    <source>
        <dbReference type="PROSITE" id="PS50111"/>
    </source>
</evidence>
<dbReference type="SMART" id="SM00283">
    <property type="entry name" value="MA"/>
    <property type="match status" value="1"/>
</dbReference>
<keyword evidence="8 10" id="KW-0807">Transducer</keyword>
<keyword evidence="5 11" id="KW-0812">Transmembrane</keyword>
<dbReference type="OrthoDB" id="5292010at2"/>
<feature type="domain" description="HAMP" evidence="13">
    <location>
        <begin position="213"/>
        <end position="266"/>
    </location>
</feature>
<keyword evidence="7 11" id="KW-0472">Membrane</keyword>
<name>A0A4R6FLW3_9SPHN</name>
<dbReference type="Proteomes" id="UP000295493">
    <property type="component" value="Unassembled WGS sequence"/>
</dbReference>
<feature type="domain" description="Methyl-accepting transducer" evidence="12">
    <location>
        <begin position="333"/>
        <end position="562"/>
    </location>
</feature>
<proteinExistence type="inferred from homology"/>
<evidence type="ECO:0000256" key="4">
    <source>
        <dbReference type="ARBA" id="ARBA00022500"/>
    </source>
</evidence>
<dbReference type="Gene3D" id="1.10.8.500">
    <property type="entry name" value="HAMP domain in histidine kinase"/>
    <property type="match status" value="1"/>
</dbReference>
<dbReference type="PROSITE" id="PS50885">
    <property type="entry name" value="HAMP"/>
    <property type="match status" value="2"/>
</dbReference>
<organism evidence="14 15">
    <name type="scientific">Stakelama pacifica</name>
    <dbReference type="NCBI Taxonomy" id="517720"/>
    <lineage>
        <taxon>Bacteria</taxon>
        <taxon>Pseudomonadati</taxon>
        <taxon>Pseudomonadota</taxon>
        <taxon>Alphaproteobacteria</taxon>
        <taxon>Sphingomonadales</taxon>
        <taxon>Sphingomonadaceae</taxon>
        <taxon>Stakelama</taxon>
    </lineage>
</organism>
<dbReference type="SUPFAM" id="SSF58104">
    <property type="entry name" value="Methyl-accepting chemotaxis protein (MCP) signaling domain"/>
    <property type="match status" value="1"/>
</dbReference>
<protein>
    <submittedName>
        <fullName evidence="14">Methyl-accepting chemotaxis protein</fullName>
    </submittedName>
</protein>
<keyword evidence="6 11" id="KW-1133">Transmembrane helix</keyword>
<feature type="transmembrane region" description="Helical" evidence="11">
    <location>
        <begin position="14"/>
        <end position="32"/>
    </location>
</feature>
<gene>
    <name evidence="14" type="ORF">EV664_10723</name>
</gene>
<feature type="domain" description="HAMP" evidence="13">
    <location>
        <begin position="276"/>
        <end position="328"/>
    </location>
</feature>
<keyword evidence="4" id="KW-0145">Chemotaxis</keyword>
<dbReference type="SMART" id="SM00304">
    <property type="entry name" value="HAMP"/>
    <property type="match status" value="2"/>
</dbReference>
<dbReference type="GO" id="GO:0007165">
    <property type="term" value="P:signal transduction"/>
    <property type="evidence" value="ECO:0007669"/>
    <property type="project" value="UniProtKB-KW"/>
</dbReference>
<dbReference type="AlphaFoldDB" id="A0A4R6FLW3"/>
<evidence type="ECO:0000256" key="1">
    <source>
        <dbReference type="ARBA" id="ARBA00004651"/>
    </source>
</evidence>
<accession>A0A4R6FLW3</accession>
<evidence type="ECO:0000256" key="7">
    <source>
        <dbReference type="ARBA" id="ARBA00023136"/>
    </source>
</evidence>
<dbReference type="InterPro" id="IPR051310">
    <property type="entry name" value="MCP_chemotaxis"/>
</dbReference>
<keyword evidence="2" id="KW-1003">Cell membrane</keyword>
<dbReference type="PANTHER" id="PTHR43531">
    <property type="entry name" value="PROTEIN ICFG"/>
    <property type="match status" value="1"/>
</dbReference>
<dbReference type="InterPro" id="IPR004089">
    <property type="entry name" value="MCPsignal_dom"/>
</dbReference>
<evidence type="ECO:0000313" key="14">
    <source>
        <dbReference type="EMBL" id="TDN81624.1"/>
    </source>
</evidence>
<evidence type="ECO:0000256" key="5">
    <source>
        <dbReference type="ARBA" id="ARBA00022692"/>
    </source>
</evidence>
<dbReference type="RefSeq" id="WP_133495759.1">
    <property type="nucleotide sequence ID" value="NZ_BMLU01000007.1"/>
</dbReference>
<dbReference type="GO" id="GO:0005886">
    <property type="term" value="C:plasma membrane"/>
    <property type="evidence" value="ECO:0007669"/>
    <property type="project" value="UniProtKB-SubCell"/>
</dbReference>
<evidence type="ECO:0000256" key="11">
    <source>
        <dbReference type="SAM" id="Phobius"/>
    </source>
</evidence>
<dbReference type="Pfam" id="PF02203">
    <property type="entry name" value="TarH"/>
    <property type="match status" value="1"/>
</dbReference>
<dbReference type="PANTHER" id="PTHR43531:SF11">
    <property type="entry name" value="METHYL-ACCEPTING CHEMOTAXIS PROTEIN 3"/>
    <property type="match status" value="1"/>
</dbReference>
<keyword evidence="3" id="KW-0488">Methylation</keyword>
<dbReference type="Pfam" id="PF00672">
    <property type="entry name" value="HAMP"/>
    <property type="match status" value="1"/>
</dbReference>
<dbReference type="GO" id="GO:0004888">
    <property type="term" value="F:transmembrane signaling receptor activity"/>
    <property type="evidence" value="ECO:0007669"/>
    <property type="project" value="TreeGrafter"/>
</dbReference>
<dbReference type="EMBL" id="SNWD01000007">
    <property type="protein sequence ID" value="TDN81624.1"/>
    <property type="molecule type" value="Genomic_DNA"/>
</dbReference>
<dbReference type="SUPFAM" id="SSF158472">
    <property type="entry name" value="HAMP domain-like"/>
    <property type="match status" value="1"/>
</dbReference>
<evidence type="ECO:0000259" key="13">
    <source>
        <dbReference type="PROSITE" id="PS50885"/>
    </source>
</evidence>
<evidence type="ECO:0000256" key="2">
    <source>
        <dbReference type="ARBA" id="ARBA00022475"/>
    </source>
</evidence>
<dbReference type="Gene3D" id="1.10.287.950">
    <property type="entry name" value="Methyl-accepting chemotaxis protein"/>
    <property type="match status" value="1"/>
</dbReference>
<evidence type="ECO:0000256" key="8">
    <source>
        <dbReference type="ARBA" id="ARBA00023224"/>
    </source>
</evidence>
<dbReference type="Pfam" id="PF00015">
    <property type="entry name" value="MCPsignal"/>
    <property type="match status" value="1"/>
</dbReference>
<evidence type="ECO:0000256" key="3">
    <source>
        <dbReference type="ARBA" id="ARBA00022481"/>
    </source>
</evidence>
<keyword evidence="15" id="KW-1185">Reference proteome</keyword>
<dbReference type="InterPro" id="IPR003122">
    <property type="entry name" value="Tar_rcpt_lig-bd"/>
</dbReference>
<sequence length="600" mass="63548">MEEQLGRFKISTKILALLILLSAVTFGIAIMGSRAMNQSNEDYSVLTDHVLPANTKLARVNRLALAMVYAGYRALVYDGNSKEARTAVEEVEKDYTDVKALLTEIETLDPSASDKVREISTEIDAIYASVKQSVPFSLRNDSPRATAFLGQADPRVVALSANLANFNNGRIEKATETSTRLSDDAASTSFRMMVISAIAALFGIGVGYMVSRFGITTPVQRLQETMGALASGNNRVDVPGTDRADELGNMAKAVLVFRENAVAQERSQAAKAIADAEQRKVVEALETNLVRLADGDLTASIDVPLAPEYESVKVNFNAATGALRSLIGTVTESANNIRTGSNDIAAASEDLARRTESNAASLEETSAAIAQMNDRLKTSVTASNRTVERADGALATVSNGRAIADETVAAMDRVSEGAKGIDSVIEGLDKIAFQTRVLAMNAAVEAGRAGEAGRGFAVVADLVSALAMRSEEESNRARTQLTATQGDIRSAVEMVHKVDQALGGIATDVGEVHQLLGQMAADNQAQAAAISQISVAIGTMDQSTQQNAAMVEETSAAARNLNGDVNSLADQATKFKIGNSDYHAMIRTAASHQRSAAMLH</sequence>
<reference evidence="14 15" key="1">
    <citation type="submission" date="2019-03" db="EMBL/GenBank/DDBJ databases">
        <title>Genomic Encyclopedia of Type Strains, Phase IV (KMG-IV): sequencing the most valuable type-strain genomes for metagenomic binning, comparative biology and taxonomic classification.</title>
        <authorList>
            <person name="Goeker M."/>
        </authorList>
    </citation>
    <scope>NUCLEOTIDE SEQUENCE [LARGE SCALE GENOMIC DNA]</scope>
    <source>
        <strain evidence="14 15">DSM 25059</strain>
    </source>
</reference>
<dbReference type="GO" id="GO:0006935">
    <property type="term" value="P:chemotaxis"/>
    <property type="evidence" value="ECO:0007669"/>
    <property type="project" value="UniProtKB-KW"/>
</dbReference>
<comment type="subcellular location">
    <subcellularLocation>
        <location evidence="1">Cell membrane</location>
        <topology evidence="1">Multi-pass membrane protein</topology>
    </subcellularLocation>
</comment>
<dbReference type="PROSITE" id="PS50111">
    <property type="entry name" value="CHEMOTAXIS_TRANSDUC_2"/>
    <property type="match status" value="1"/>
</dbReference>
<evidence type="ECO:0000256" key="6">
    <source>
        <dbReference type="ARBA" id="ARBA00022989"/>
    </source>
</evidence>
<evidence type="ECO:0000256" key="9">
    <source>
        <dbReference type="ARBA" id="ARBA00029447"/>
    </source>
</evidence>
<comment type="caution">
    <text evidence="14">The sequence shown here is derived from an EMBL/GenBank/DDBJ whole genome shotgun (WGS) entry which is preliminary data.</text>
</comment>
<comment type="similarity">
    <text evidence="9">Belongs to the methyl-accepting chemotaxis (MCP) protein family.</text>
</comment>
<feature type="transmembrane region" description="Helical" evidence="11">
    <location>
        <begin position="190"/>
        <end position="210"/>
    </location>
</feature>
<dbReference type="InterPro" id="IPR003660">
    <property type="entry name" value="HAMP_dom"/>
</dbReference>
<dbReference type="CDD" id="cd06225">
    <property type="entry name" value="HAMP"/>
    <property type="match status" value="1"/>
</dbReference>
<evidence type="ECO:0000313" key="15">
    <source>
        <dbReference type="Proteomes" id="UP000295493"/>
    </source>
</evidence>
<evidence type="ECO:0000256" key="10">
    <source>
        <dbReference type="PROSITE-ProRule" id="PRU00284"/>
    </source>
</evidence>